<feature type="binding site" evidence="7">
    <location>
        <position position="411"/>
    </location>
    <ligand>
        <name>ATP</name>
        <dbReference type="ChEBI" id="CHEBI:30616"/>
    </ligand>
</feature>
<evidence type="ECO:0000256" key="5">
    <source>
        <dbReference type="ARBA" id="ARBA00022840"/>
    </source>
</evidence>
<evidence type="ECO:0000256" key="2">
    <source>
        <dbReference type="ARBA" id="ARBA00007145"/>
    </source>
</evidence>
<feature type="binding site" evidence="7">
    <location>
        <position position="192"/>
    </location>
    <ligand>
        <name>L-glutamine</name>
        <dbReference type="ChEBI" id="CHEBI:58359"/>
    </ligand>
</feature>
<dbReference type="InterPro" id="IPR036526">
    <property type="entry name" value="C-N_Hydrolase_sf"/>
</dbReference>
<protein>
    <recommendedName>
        <fullName evidence="7 8">Glutamine-dependent NAD(+) synthetase</fullName>
        <ecNumber evidence="7 8">6.3.5.1</ecNumber>
    </recommendedName>
    <alternativeName>
        <fullName evidence="7 8">NAD(+) synthase [glutamine-hydrolyzing]</fullName>
    </alternativeName>
</protein>
<organism evidence="12 13">
    <name type="scientific">Thermostichus vulcanus str. 'Rupite'</name>
    <dbReference type="NCBI Taxonomy" id="2813851"/>
    <lineage>
        <taxon>Bacteria</taxon>
        <taxon>Bacillati</taxon>
        <taxon>Cyanobacteriota</taxon>
        <taxon>Cyanophyceae</taxon>
        <taxon>Thermostichales</taxon>
        <taxon>Thermostichaceae</taxon>
        <taxon>Thermostichus</taxon>
    </lineage>
</organism>
<evidence type="ECO:0000256" key="3">
    <source>
        <dbReference type="ARBA" id="ARBA00022598"/>
    </source>
</evidence>
<keyword evidence="3 7" id="KW-0436">Ligase</keyword>
<feature type="active site" description="Proton acceptor; for glutaminase activity" evidence="7">
    <location>
        <position position="41"/>
    </location>
</feature>
<evidence type="ECO:0000256" key="10">
    <source>
        <dbReference type="SAM" id="MobiDB-lite"/>
    </source>
</evidence>
<dbReference type="CDD" id="cd07570">
    <property type="entry name" value="GAT_Gln-NAD-synth"/>
    <property type="match status" value="1"/>
</dbReference>
<feature type="active site" description="Nucleophile; for glutaminase activity" evidence="7">
    <location>
        <position position="149"/>
    </location>
</feature>
<name>A0ABT0C9H1_THEVL</name>
<feature type="binding site" evidence="7">
    <location>
        <position position="387"/>
    </location>
    <ligand>
        <name>deamido-NAD(+)</name>
        <dbReference type="ChEBI" id="CHEBI:58437"/>
        <note>ligand shared between two neighboring subunits</note>
    </ligand>
</feature>
<dbReference type="InterPro" id="IPR003694">
    <property type="entry name" value="NAD_synthase"/>
</dbReference>
<feature type="active site" description="For glutaminase activity" evidence="7">
    <location>
        <position position="113"/>
    </location>
</feature>
<gene>
    <name evidence="7" type="primary">nadE</name>
    <name evidence="12" type="ORF">JX360_05800</name>
</gene>
<keyword evidence="5 7" id="KW-0067">ATP-binding</keyword>
<comment type="caution">
    <text evidence="12">The sequence shown here is derived from an EMBL/GenBank/DDBJ whole genome shotgun (WGS) entry which is preliminary data.</text>
</comment>
<dbReference type="InterPro" id="IPR014445">
    <property type="entry name" value="Gln-dep_NAD_synthase"/>
</dbReference>
<comment type="caution">
    <text evidence="7">Lacks conserved residue(s) required for the propagation of feature annotation.</text>
</comment>
<dbReference type="Pfam" id="PF00795">
    <property type="entry name" value="CN_hydrolase"/>
    <property type="match status" value="1"/>
</dbReference>
<dbReference type="PROSITE" id="PS50263">
    <property type="entry name" value="CN_HYDROLASE"/>
    <property type="match status" value="1"/>
</dbReference>
<proteinExistence type="inferred from homology"/>
<evidence type="ECO:0000259" key="11">
    <source>
        <dbReference type="PROSITE" id="PS50263"/>
    </source>
</evidence>
<feature type="binding site" evidence="7">
    <location>
        <position position="526"/>
    </location>
    <ligand>
        <name>deamido-NAD(+)</name>
        <dbReference type="ChEBI" id="CHEBI:58437"/>
        <note>ligand shared between two neighboring subunits</note>
    </ligand>
</feature>
<feature type="binding site" evidence="7">
    <location>
        <begin position="304"/>
        <end position="311"/>
    </location>
    <ligand>
        <name>ATP</name>
        <dbReference type="ChEBI" id="CHEBI:30616"/>
    </ligand>
</feature>
<dbReference type="Gene3D" id="3.40.50.620">
    <property type="entry name" value="HUPs"/>
    <property type="match status" value="1"/>
</dbReference>
<comment type="similarity">
    <text evidence="2 7 8">In the C-terminal section; belongs to the NAD synthetase family.</text>
</comment>
<dbReference type="PIRSF" id="PIRSF006630">
    <property type="entry name" value="NADS_GAT"/>
    <property type="match status" value="1"/>
</dbReference>
<dbReference type="PANTHER" id="PTHR23090:SF9">
    <property type="entry name" value="GLUTAMINE-DEPENDENT NAD(+) SYNTHETASE"/>
    <property type="match status" value="1"/>
</dbReference>
<dbReference type="EC" id="6.3.5.1" evidence="7 8"/>
<dbReference type="RefSeq" id="WP_244349689.1">
    <property type="nucleotide sequence ID" value="NZ_JAFIRA010000010.1"/>
</dbReference>
<keyword evidence="6 7" id="KW-0520">NAD</keyword>
<dbReference type="NCBIfam" id="NF010588">
    <property type="entry name" value="PRK13981.1"/>
    <property type="match status" value="1"/>
</dbReference>
<comment type="function">
    <text evidence="7">Catalyzes the ATP-dependent amidation of deamido-NAD to form NAD. Uses L-glutamine as a nitrogen source.</text>
</comment>
<dbReference type="NCBIfam" id="TIGR00552">
    <property type="entry name" value="nadE"/>
    <property type="match status" value="1"/>
</dbReference>
<dbReference type="GO" id="GO:0003952">
    <property type="term" value="F:NAD+ synthase (glutamine-hydrolyzing) activity"/>
    <property type="evidence" value="ECO:0007669"/>
    <property type="project" value="UniProtKB-EC"/>
</dbReference>
<keyword evidence="13" id="KW-1185">Reference proteome</keyword>
<dbReference type="Proteomes" id="UP000830835">
    <property type="component" value="Unassembled WGS sequence"/>
</dbReference>
<dbReference type="CDD" id="cd00553">
    <property type="entry name" value="NAD_synthase"/>
    <property type="match status" value="1"/>
</dbReference>
<feature type="domain" description="CN hydrolase" evidence="11">
    <location>
        <begin position="1"/>
        <end position="259"/>
    </location>
</feature>
<accession>A0ABT0C9H1</accession>
<reference evidence="12" key="1">
    <citation type="submission" date="2021-02" db="EMBL/GenBank/DDBJ databases">
        <title>The CRISPR/cas machinery reduction and long-range gene transfer in the hot spring cyanobacterium Synechococcus.</title>
        <authorList>
            <person name="Dvorak P."/>
            <person name="Jahodarova E."/>
            <person name="Hasler P."/>
            <person name="Poulickova A."/>
        </authorList>
    </citation>
    <scope>NUCLEOTIDE SEQUENCE</scope>
    <source>
        <strain evidence="12">Rupite</strain>
    </source>
</reference>
<dbReference type="InterPro" id="IPR014729">
    <property type="entry name" value="Rossmann-like_a/b/a_fold"/>
</dbReference>
<evidence type="ECO:0000256" key="8">
    <source>
        <dbReference type="PIRNR" id="PIRNR006630"/>
    </source>
</evidence>
<evidence type="ECO:0000256" key="9">
    <source>
        <dbReference type="RuleBase" id="RU003811"/>
    </source>
</evidence>
<evidence type="ECO:0000256" key="6">
    <source>
        <dbReference type="ARBA" id="ARBA00023027"/>
    </source>
</evidence>
<keyword evidence="4 7" id="KW-0547">Nucleotide-binding</keyword>
<dbReference type="HAMAP" id="MF_02090">
    <property type="entry name" value="NadE_glutamine_dep"/>
    <property type="match status" value="1"/>
</dbReference>
<dbReference type="InterPro" id="IPR022310">
    <property type="entry name" value="NAD/GMP_synthase"/>
</dbReference>
<evidence type="ECO:0000256" key="1">
    <source>
        <dbReference type="ARBA" id="ARBA00005188"/>
    </source>
</evidence>
<evidence type="ECO:0000256" key="4">
    <source>
        <dbReference type="ARBA" id="ARBA00022741"/>
    </source>
</evidence>
<evidence type="ECO:0000313" key="13">
    <source>
        <dbReference type="Proteomes" id="UP000830835"/>
    </source>
</evidence>
<feature type="binding site" evidence="7">
    <location>
        <position position="119"/>
    </location>
    <ligand>
        <name>L-glutamine</name>
        <dbReference type="ChEBI" id="CHEBI:58359"/>
    </ligand>
</feature>
<dbReference type="Pfam" id="PF02540">
    <property type="entry name" value="NAD_synthase"/>
    <property type="match status" value="1"/>
</dbReference>
<comment type="pathway">
    <text evidence="1 7 8">Cofactor biosynthesis; NAD(+) biosynthesis; NAD(+) from deamido-NAD(+) (L-Gln route): step 1/1.</text>
</comment>
<dbReference type="SUPFAM" id="SSF52402">
    <property type="entry name" value="Adenine nucleotide alpha hydrolases-like"/>
    <property type="match status" value="1"/>
</dbReference>
<feature type="binding site" evidence="7">
    <location>
        <position position="416"/>
    </location>
    <ligand>
        <name>deamido-NAD(+)</name>
        <dbReference type="ChEBI" id="CHEBI:58437"/>
        <note>ligand shared between two neighboring subunits</note>
    </ligand>
</feature>
<feature type="binding site" evidence="7">
    <location>
        <position position="186"/>
    </location>
    <ligand>
        <name>L-glutamine</name>
        <dbReference type="ChEBI" id="CHEBI:58359"/>
    </ligand>
</feature>
<dbReference type="PANTHER" id="PTHR23090">
    <property type="entry name" value="NH 3 /GLUTAMINE-DEPENDENT NAD + SYNTHETASE"/>
    <property type="match status" value="1"/>
</dbReference>
<comment type="catalytic activity">
    <reaction evidence="7 8">
        <text>deamido-NAD(+) + L-glutamine + ATP + H2O = L-glutamate + AMP + diphosphate + NAD(+) + H(+)</text>
        <dbReference type="Rhea" id="RHEA:24384"/>
        <dbReference type="ChEBI" id="CHEBI:15377"/>
        <dbReference type="ChEBI" id="CHEBI:15378"/>
        <dbReference type="ChEBI" id="CHEBI:29985"/>
        <dbReference type="ChEBI" id="CHEBI:30616"/>
        <dbReference type="ChEBI" id="CHEBI:33019"/>
        <dbReference type="ChEBI" id="CHEBI:57540"/>
        <dbReference type="ChEBI" id="CHEBI:58359"/>
        <dbReference type="ChEBI" id="CHEBI:58437"/>
        <dbReference type="ChEBI" id="CHEBI:456215"/>
        <dbReference type="EC" id="6.3.5.1"/>
    </reaction>
</comment>
<dbReference type="EMBL" id="JAFIRA010000010">
    <property type="protein sequence ID" value="MCJ2542423.1"/>
    <property type="molecule type" value="Genomic_DNA"/>
</dbReference>
<comment type="similarity">
    <text evidence="9">Belongs to the NAD synthetase family.</text>
</comment>
<dbReference type="SUPFAM" id="SSF56317">
    <property type="entry name" value="Carbon-nitrogen hydrolase"/>
    <property type="match status" value="1"/>
</dbReference>
<sequence length="557" mass="61289">MKVALLQLNYTVGDLSGNAERIRQAVQEVAAAGAELAVTSELALLGYPPRDLLLYPALILKADQILDRLAKDLAGSIPVVVGSVLPNPIPAGRPLYNAAAWLEQGQIRHWFQKSLLPTYDVFDEDRYFEPGSQSQPFPYRGYRLGFTICEDVWNDRDFWQHRRYHRDPVEQMAQSGADLLINLSASPFSLGKQKLRVEMLGSLARKHALPILYVNQVGGNDDLIFDGASCALDRSGQVVAQAAAFQPDHLILDLAELTQSQGSPSIAAMPTGWPVEPEAQLYEALVLGTRDYVSKCGFQSVLLGLSGGIDSAVTAVIAAAALGPEQVLGVLMPSPYSSPGSLEDAYQLAENLGIPTLKLPIQSVMDSYRDLLAETFAGLPPDITEENLQSRIRGTILMALSNKFRRLLLTTGNKSELAVGYCTIYGDMSGGLAVISDVPKTWVYRLAHWINRQQERIPRSTLTKPPSAELRPEQQDSDSLPPYEILDGILQRHIEQHQSGPELVAQGYDPETVQRVLRLVEIAEFKRHQAPPGLRITDRAFGTGWRMPIAKRSEGIH</sequence>
<dbReference type="InterPro" id="IPR003010">
    <property type="entry name" value="C-N_Hydrolase"/>
</dbReference>
<evidence type="ECO:0000313" key="12">
    <source>
        <dbReference type="EMBL" id="MCJ2542423.1"/>
    </source>
</evidence>
<evidence type="ECO:0000256" key="7">
    <source>
        <dbReference type="HAMAP-Rule" id="MF_02090"/>
    </source>
</evidence>
<dbReference type="Gene3D" id="3.60.110.10">
    <property type="entry name" value="Carbon-nitrogen hydrolase"/>
    <property type="match status" value="1"/>
</dbReference>
<feature type="region of interest" description="Disordered" evidence="10">
    <location>
        <begin position="457"/>
        <end position="482"/>
    </location>
</feature>